<sequence>MNPEPPPNRLDRPVDEAYDHTLGPADAEITLVEYGSYADAPSRSAHERVAELRSRFGNRMRYVFRHRPLAGSKIARRAAELVESYDDPARFWNLHVALMSRSDKLNADDLRTIISDLKLDGNKGAEQEEAAARARDRVDADIASADASGVTVTPTFFINDRRYDGPWDVRSLSEAMLGSLGHVMHSAALDFAKWAPSTGIMLLLATGLAVILSNSAFGPDFNEMWEQHLGVTFQHSTFELSLRHWINDGLLVIFFLVVGLEIKREFTVGHLADRRSAMLPIAAATGGMAAPALLYLILVPSGPPIAPGSEGADGTWSYGWGIPMATDTAFAVALIAMMGRRVPVELRVFLTAAAIVDDIGAIIVVAIFYSGELHIGYLGSAAAITGLLALLNKGSVYRASPYVILGIALWACVYASGIHATLAGIILALFIPTRPPPNLRALMLQADAILTAETRRGREVMHYGPSEPALEALDAIHDRLESPADRMLRHLAPRSSFLVLPVFAFANAGMVVETSVFSEHVPLILGTATALVIGKPLGFITATVTAVQLGFATKPDAYSWRQLGGAGALAGIGFTMSLFIASQAFSEVSDYAAAKIAIFGGSILSAVIGVAILWNAQAEEEKIHERE</sequence>
<evidence type="ECO:0000313" key="9">
    <source>
        <dbReference type="Proteomes" id="UP000182649"/>
    </source>
</evidence>
<dbReference type="Pfam" id="PF13462">
    <property type="entry name" value="Thioredoxin_4"/>
    <property type="match status" value="1"/>
</dbReference>
<name>A0A1I7H0L5_9PROT</name>
<feature type="transmembrane region" description="Helical" evidence="6">
    <location>
        <begin position="348"/>
        <end position="369"/>
    </location>
</feature>
<feature type="transmembrane region" description="Helical" evidence="6">
    <location>
        <begin position="318"/>
        <end position="336"/>
    </location>
</feature>
<dbReference type="PANTHER" id="PTHR30341">
    <property type="entry name" value="SODIUM ION/PROTON ANTIPORTER NHAA-RELATED"/>
    <property type="match status" value="1"/>
</dbReference>
<keyword evidence="3 6" id="KW-0812">Transmembrane</keyword>
<feature type="domain" description="Thioredoxin-like fold" evidence="7">
    <location>
        <begin position="18"/>
        <end position="175"/>
    </location>
</feature>
<feature type="transmembrane region" description="Helical" evidence="6">
    <location>
        <begin position="375"/>
        <end position="391"/>
    </location>
</feature>
<dbReference type="InterPro" id="IPR012336">
    <property type="entry name" value="Thioredoxin-like_fold"/>
</dbReference>
<dbReference type="SUPFAM" id="SSF52833">
    <property type="entry name" value="Thioredoxin-like"/>
    <property type="match status" value="1"/>
</dbReference>
<keyword evidence="6" id="KW-0813">Transport</keyword>
<dbReference type="OrthoDB" id="9808135at2"/>
<dbReference type="GO" id="GO:0015385">
    <property type="term" value="F:sodium:proton antiporter activity"/>
    <property type="evidence" value="ECO:0007669"/>
    <property type="project" value="UniProtKB-UniRule"/>
</dbReference>
<comment type="similarity">
    <text evidence="6">Belongs to the NhaA Na(+)/H(+) (TC 2.A.33) antiporter family.</text>
</comment>
<keyword evidence="2 6" id="KW-1003">Cell membrane</keyword>
<dbReference type="InterPro" id="IPR004670">
    <property type="entry name" value="NhaA"/>
</dbReference>
<dbReference type="Proteomes" id="UP000182649">
    <property type="component" value="Unassembled WGS sequence"/>
</dbReference>
<dbReference type="InterPro" id="IPR023171">
    <property type="entry name" value="Na/H_antiporter_dom_sf"/>
</dbReference>
<evidence type="ECO:0000256" key="6">
    <source>
        <dbReference type="HAMAP-Rule" id="MF_01844"/>
    </source>
</evidence>
<dbReference type="NCBIfam" id="TIGR00773">
    <property type="entry name" value="NhaA"/>
    <property type="match status" value="1"/>
</dbReference>
<dbReference type="RefSeq" id="WP_074974542.1">
    <property type="nucleotide sequence ID" value="NZ_FPBZ01000006.1"/>
</dbReference>
<keyword evidence="4 6" id="KW-1133">Transmembrane helix</keyword>
<keyword evidence="6" id="KW-0050">Antiport</keyword>
<feature type="transmembrane region" description="Helical" evidence="6">
    <location>
        <begin position="563"/>
        <end position="585"/>
    </location>
</feature>
<evidence type="ECO:0000256" key="2">
    <source>
        <dbReference type="ARBA" id="ARBA00022475"/>
    </source>
</evidence>
<dbReference type="HAMAP" id="MF_01844">
    <property type="entry name" value="NhaA"/>
    <property type="match status" value="1"/>
</dbReference>
<keyword evidence="6" id="KW-0915">Sodium</keyword>
<evidence type="ECO:0000256" key="3">
    <source>
        <dbReference type="ARBA" id="ARBA00022692"/>
    </source>
</evidence>
<evidence type="ECO:0000313" key="8">
    <source>
        <dbReference type="EMBL" id="SFU54215.1"/>
    </source>
</evidence>
<feature type="transmembrane region" description="Helical" evidence="6">
    <location>
        <begin position="277"/>
        <end position="298"/>
    </location>
</feature>
<protein>
    <recommendedName>
        <fullName evidence="6">Na(+)/H(+) antiporter NhaA</fullName>
    </recommendedName>
    <alternativeName>
        <fullName evidence="6">Sodium/proton antiporter NhaA</fullName>
    </alternativeName>
</protein>
<dbReference type="InterPro" id="IPR036249">
    <property type="entry name" value="Thioredoxin-like_sf"/>
</dbReference>
<gene>
    <name evidence="6" type="primary">nhaA</name>
    <name evidence="8" type="ORF">SAMN05216417_106160</name>
</gene>
<keyword evidence="5 6" id="KW-0472">Membrane</keyword>
<feature type="transmembrane region" description="Helical" evidence="6">
    <location>
        <begin position="523"/>
        <end position="551"/>
    </location>
</feature>
<dbReference type="PANTHER" id="PTHR30341:SF0">
    <property type="entry name" value="NA(+)_H(+) ANTIPORTER NHAA"/>
    <property type="match status" value="1"/>
</dbReference>
<dbReference type="Gene3D" id="3.40.30.10">
    <property type="entry name" value="Glutaredoxin"/>
    <property type="match status" value="1"/>
</dbReference>
<dbReference type="EMBL" id="FPBZ01000006">
    <property type="protein sequence ID" value="SFU54215.1"/>
    <property type="molecule type" value="Genomic_DNA"/>
</dbReference>
<dbReference type="GO" id="GO:0006885">
    <property type="term" value="P:regulation of pH"/>
    <property type="evidence" value="ECO:0007669"/>
    <property type="project" value="UniProtKB-UniRule"/>
</dbReference>
<feature type="transmembrane region" description="Helical" evidence="6">
    <location>
        <begin position="496"/>
        <end position="517"/>
    </location>
</feature>
<comment type="function">
    <text evidence="6">Na(+)/H(+) antiporter that extrudes sodium in exchange for external protons.</text>
</comment>
<dbReference type="Gene3D" id="1.20.1530.10">
    <property type="entry name" value="Na+/H+ antiporter like domain"/>
    <property type="match status" value="1"/>
</dbReference>
<organism evidence="8 9">
    <name type="scientific">Nitrosospira multiformis</name>
    <dbReference type="NCBI Taxonomy" id="1231"/>
    <lineage>
        <taxon>Bacteria</taxon>
        <taxon>Pseudomonadati</taxon>
        <taxon>Pseudomonadota</taxon>
        <taxon>Betaproteobacteria</taxon>
        <taxon>Nitrosomonadales</taxon>
        <taxon>Nitrosomonadaceae</taxon>
        <taxon>Nitrosospira</taxon>
    </lineage>
</organism>
<evidence type="ECO:0000256" key="4">
    <source>
        <dbReference type="ARBA" id="ARBA00022989"/>
    </source>
</evidence>
<proteinExistence type="inferred from homology"/>
<comment type="catalytic activity">
    <reaction evidence="6">
        <text>Na(+)(in) + 2 H(+)(out) = Na(+)(out) + 2 H(+)(in)</text>
        <dbReference type="Rhea" id="RHEA:29251"/>
        <dbReference type="ChEBI" id="CHEBI:15378"/>
        <dbReference type="ChEBI" id="CHEBI:29101"/>
    </reaction>
</comment>
<feature type="transmembrane region" description="Helical" evidence="6">
    <location>
        <begin position="591"/>
        <end position="616"/>
    </location>
</feature>
<keyword evidence="6" id="KW-0406">Ion transport</keyword>
<reference evidence="8 9" key="1">
    <citation type="submission" date="2016-10" db="EMBL/GenBank/DDBJ databases">
        <authorList>
            <person name="de Groot N.N."/>
        </authorList>
    </citation>
    <scope>NUCLEOTIDE SEQUENCE [LARGE SCALE GENOMIC DNA]</scope>
    <source>
        <strain evidence="8 9">Nl14</strain>
    </source>
</reference>
<dbReference type="GO" id="GO:0005886">
    <property type="term" value="C:plasma membrane"/>
    <property type="evidence" value="ECO:0007669"/>
    <property type="project" value="UniProtKB-SubCell"/>
</dbReference>
<evidence type="ECO:0000256" key="1">
    <source>
        <dbReference type="ARBA" id="ARBA00004429"/>
    </source>
</evidence>
<accession>A0A1I7H0L5</accession>
<dbReference type="Pfam" id="PF06965">
    <property type="entry name" value="Na_H_antiport_1"/>
    <property type="match status" value="1"/>
</dbReference>
<keyword evidence="6" id="KW-0739">Sodium transport</keyword>
<feature type="transmembrane region" description="Helical" evidence="6">
    <location>
        <begin position="403"/>
        <end position="431"/>
    </location>
</feature>
<dbReference type="AlphaFoldDB" id="A0A1I7H0L5"/>
<evidence type="ECO:0000256" key="5">
    <source>
        <dbReference type="ARBA" id="ARBA00023136"/>
    </source>
</evidence>
<comment type="subcellular location">
    <subcellularLocation>
        <location evidence="1">Cell inner membrane</location>
        <topology evidence="1">Multi-pass membrane protein</topology>
    </subcellularLocation>
    <subcellularLocation>
        <location evidence="6">Cell membrane</location>
        <topology evidence="6">Multi-pass membrane protein</topology>
    </subcellularLocation>
</comment>
<evidence type="ECO:0000259" key="7">
    <source>
        <dbReference type="Pfam" id="PF13462"/>
    </source>
</evidence>
<feature type="transmembrane region" description="Helical" evidence="6">
    <location>
        <begin position="194"/>
        <end position="217"/>
    </location>
</feature>